<dbReference type="Gene3D" id="3.30.2340.10">
    <property type="entry name" value="TruD, insertion domain"/>
    <property type="match status" value="1"/>
</dbReference>
<evidence type="ECO:0000256" key="1">
    <source>
        <dbReference type="ARBA" id="ARBA00007953"/>
    </source>
</evidence>
<organism evidence="7 8">
    <name type="scientific">Marinibactrum halimedae</name>
    <dbReference type="NCBI Taxonomy" id="1444977"/>
    <lineage>
        <taxon>Bacteria</taxon>
        <taxon>Pseudomonadati</taxon>
        <taxon>Pseudomonadota</taxon>
        <taxon>Gammaproteobacteria</taxon>
        <taxon>Cellvibrionales</taxon>
        <taxon>Cellvibrionaceae</taxon>
        <taxon>Marinibactrum</taxon>
    </lineage>
</organism>
<dbReference type="SUPFAM" id="SSF55120">
    <property type="entry name" value="Pseudouridine synthase"/>
    <property type="match status" value="1"/>
</dbReference>
<feature type="domain" description="TRUD" evidence="6">
    <location>
        <begin position="194"/>
        <end position="325"/>
    </location>
</feature>
<dbReference type="Proteomes" id="UP001156870">
    <property type="component" value="Unassembled WGS sequence"/>
</dbReference>
<name>A0AA37T5K5_9GAMM</name>
<feature type="region of interest" description="Disordered" evidence="5">
    <location>
        <begin position="1"/>
        <end position="20"/>
    </location>
</feature>
<keyword evidence="3 4" id="KW-0413">Isomerase</keyword>
<dbReference type="InterPro" id="IPR050170">
    <property type="entry name" value="TruD_pseudoU_synthase"/>
</dbReference>
<dbReference type="HAMAP" id="MF_01082">
    <property type="entry name" value="TruD"/>
    <property type="match status" value="1"/>
</dbReference>
<dbReference type="GO" id="GO:0160150">
    <property type="term" value="F:tRNA pseudouridine(13) synthase activity"/>
    <property type="evidence" value="ECO:0007669"/>
    <property type="project" value="UniProtKB-EC"/>
</dbReference>
<dbReference type="InterPro" id="IPR011760">
    <property type="entry name" value="PsdUridine_synth_TruD_insert"/>
</dbReference>
<protein>
    <recommendedName>
        <fullName evidence="4">tRNA pseudouridine synthase D</fullName>
        <ecNumber evidence="4">5.4.99.27</ecNumber>
    </recommendedName>
    <alternativeName>
        <fullName evidence="4">tRNA pseudouridine(13) synthase</fullName>
    </alternativeName>
    <alternativeName>
        <fullName evidence="4">tRNA pseudouridylate synthase D</fullName>
    </alternativeName>
    <alternativeName>
        <fullName evidence="4">tRNA-uridine isomerase D</fullName>
    </alternativeName>
</protein>
<dbReference type="InterPro" id="IPR020119">
    <property type="entry name" value="PsdUridine_synth_TruD_CS"/>
</dbReference>
<feature type="active site" description="Nucleophile" evidence="4">
    <location>
        <position position="101"/>
    </location>
</feature>
<evidence type="ECO:0000256" key="2">
    <source>
        <dbReference type="ARBA" id="ARBA00022694"/>
    </source>
</evidence>
<dbReference type="GO" id="GO:0005829">
    <property type="term" value="C:cytosol"/>
    <property type="evidence" value="ECO:0007669"/>
    <property type="project" value="TreeGrafter"/>
</dbReference>
<accession>A0AA37T5K5</accession>
<evidence type="ECO:0000313" key="7">
    <source>
        <dbReference type="EMBL" id="GLS26011.1"/>
    </source>
</evidence>
<comment type="caution">
    <text evidence="7">The sequence shown here is derived from an EMBL/GenBank/DDBJ whole genome shotgun (WGS) entry which is preliminary data.</text>
</comment>
<dbReference type="AlphaFoldDB" id="A0AA37T5K5"/>
<dbReference type="RefSeq" id="WP_232593221.1">
    <property type="nucleotide sequence ID" value="NZ_BSPD01000037.1"/>
</dbReference>
<comment type="similarity">
    <text evidence="1 4">Belongs to the pseudouridine synthase TruD family.</text>
</comment>
<reference evidence="7 8" key="1">
    <citation type="journal article" date="2014" name="Int. J. Syst. Evol. Microbiol.">
        <title>Complete genome sequence of Corynebacterium casei LMG S-19264T (=DSM 44701T), isolated from a smear-ripened cheese.</title>
        <authorList>
            <consortium name="US DOE Joint Genome Institute (JGI-PGF)"/>
            <person name="Walter F."/>
            <person name="Albersmeier A."/>
            <person name="Kalinowski J."/>
            <person name="Ruckert C."/>
        </authorList>
    </citation>
    <scope>NUCLEOTIDE SEQUENCE [LARGE SCALE GENOMIC DNA]</scope>
    <source>
        <strain evidence="7 8">NBRC 110095</strain>
    </source>
</reference>
<dbReference type="EMBL" id="BSPD01000037">
    <property type="protein sequence ID" value="GLS26011.1"/>
    <property type="molecule type" value="Genomic_DNA"/>
</dbReference>
<dbReference type="InterPro" id="IPR020103">
    <property type="entry name" value="PsdUridine_synth_cat_dom_sf"/>
</dbReference>
<gene>
    <name evidence="4 7" type="primary">truD</name>
    <name evidence="7" type="ORF">GCM10007877_17260</name>
</gene>
<dbReference type="GO" id="GO:0031119">
    <property type="term" value="P:tRNA pseudouridine synthesis"/>
    <property type="evidence" value="ECO:0007669"/>
    <property type="project" value="UniProtKB-UniRule"/>
</dbReference>
<comment type="function">
    <text evidence="4">Responsible for synthesis of pseudouridine from uracil-13 in transfer RNAs.</text>
</comment>
<dbReference type="EC" id="5.4.99.27" evidence="4"/>
<comment type="catalytic activity">
    <reaction evidence="4">
        <text>uridine(13) in tRNA = pseudouridine(13) in tRNA</text>
        <dbReference type="Rhea" id="RHEA:42540"/>
        <dbReference type="Rhea" id="RHEA-COMP:10105"/>
        <dbReference type="Rhea" id="RHEA-COMP:10106"/>
        <dbReference type="ChEBI" id="CHEBI:65314"/>
        <dbReference type="ChEBI" id="CHEBI:65315"/>
        <dbReference type="EC" id="5.4.99.27"/>
    </reaction>
</comment>
<proteinExistence type="inferred from homology"/>
<dbReference type="InterPro" id="IPR001656">
    <property type="entry name" value="PsdUridine_synth_TruD"/>
</dbReference>
<evidence type="ECO:0000259" key="6">
    <source>
        <dbReference type="PROSITE" id="PS50984"/>
    </source>
</evidence>
<dbReference type="PANTHER" id="PTHR47811:SF1">
    <property type="entry name" value="TRNA PSEUDOURIDINE SYNTHASE D"/>
    <property type="match status" value="1"/>
</dbReference>
<evidence type="ECO:0000256" key="3">
    <source>
        <dbReference type="ARBA" id="ARBA00023235"/>
    </source>
</evidence>
<dbReference type="PROSITE" id="PS50984">
    <property type="entry name" value="TRUD"/>
    <property type="match status" value="1"/>
</dbReference>
<keyword evidence="2 4" id="KW-0819">tRNA processing</keyword>
<evidence type="ECO:0000313" key="8">
    <source>
        <dbReference type="Proteomes" id="UP001156870"/>
    </source>
</evidence>
<feature type="region of interest" description="Disordered" evidence="5">
    <location>
        <begin position="266"/>
        <end position="285"/>
    </location>
</feature>
<evidence type="ECO:0000256" key="4">
    <source>
        <dbReference type="HAMAP-Rule" id="MF_01082"/>
    </source>
</evidence>
<dbReference type="InterPro" id="IPR042214">
    <property type="entry name" value="TruD_catalytic"/>
</dbReference>
<keyword evidence="8" id="KW-1185">Reference proteome</keyword>
<sequence length="370" mass="41929">MSQDVSSHQDTSDQHQDTSAQPSFSLDFAYAHGTPLCEGDFRTEPEDFCVTEHLGFPLLGSGEHVYLNVKKVGENTHWVARRIAELAGVREMDVGYGGKKDRHAVTTQWFSVYMPKATSVDWQALNSSSVTLLNHTRHSAKLRRGDHAGNTFNIRLRNLSSIARESQSDSNYHISSGDWWQAVELRMNAILEQGVPNYFGEQRFGRGGANLVWAQRWLVDGEKIRDRQKRSMTLSAARSYLFNRVLSDRIDQGTWHQWFEGDVPVESGSGGISQSPTGPLWGRGRPLSSGQVVQWERQSLSSLKSWCDALEHQGLSQERRRLCLLPEEFQWQREENDLVLQFGLLSGEYATSVLREIARLKERSKAPPVI</sequence>
<dbReference type="Pfam" id="PF01142">
    <property type="entry name" value="TruD"/>
    <property type="match status" value="2"/>
</dbReference>
<dbReference type="Gene3D" id="3.30.2350.20">
    <property type="entry name" value="TruD, catalytic domain"/>
    <property type="match status" value="1"/>
</dbReference>
<dbReference type="PANTHER" id="PTHR47811">
    <property type="entry name" value="TRNA PSEUDOURIDINE SYNTHASE D"/>
    <property type="match status" value="1"/>
</dbReference>
<dbReference type="PROSITE" id="PS01268">
    <property type="entry name" value="UPF0024"/>
    <property type="match status" value="1"/>
</dbReference>
<dbReference type="InterPro" id="IPR043165">
    <property type="entry name" value="TruD_insert_sf"/>
</dbReference>
<dbReference type="GO" id="GO:0003723">
    <property type="term" value="F:RNA binding"/>
    <property type="evidence" value="ECO:0007669"/>
    <property type="project" value="InterPro"/>
</dbReference>
<evidence type="ECO:0000256" key="5">
    <source>
        <dbReference type="SAM" id="MobiDB-lite"/>
    </source>
</evidence>